<reference evidence="2" key="1">
    <citation type="submission" date="2020-01" db="EMBL/GenBank/DDBJ databases">
        <title>The Celery Genome Sequence Reveals Sequential Paleo-tetraploidization, Resistance Gene Elimination, Karyotype Evolution, and Functional Innovation in Apiales.</title>
        <authorList>
            <person name="Song X."/>
        </authorList>
    </citation>
    <scope>NUCLEOTIDE SEQUENCE</scope>
    <source>
        <tissue evidence="2">Leaf</tissue>
    </source>
</reference>
<dbReference type="Proteomes" id="UP000593563">
    <property type="component" value="Unassembled WGS sequence"/>
</dbReference>
<name>A0A6L5B8E6_APIGR</name>
<dbReference type="EMBL" id="WRXP01003534">
    <property type="protein sequence ID" value="KAF1001623.1"/>
    <property type="molecule type" value="Genomic_DNA"/>
</dbReference>
<protein>
    <submittedName>
        <fullName evidence="2">Uncharacterized protein</fullName>
    </submittedName>
</protein>
<sequence length="124" mass="13901">MNAGDELSLHDNIQPSTHLDKSTSRKKQKKGNIHSLLEVVYATSDRIANQSETPTKLLIAAKEDMMDKNKQLKEELSKNPGLKIPLKLQVAKKITKDEDLMILFFAAPAEKMSVIVDAILDEKM</sequence>
<evidence type="ECO:0000256" key="1">
    <source>
        <dbReference type="SAM" id="MobiDB-lite"/>
    </source>
</evidence>
<evidence type="ECO:0000313" key="3">
    <source>
        <dbReference type="Proteomes" id="UP000593563"/>
    </source>
</evidence>
<comment type="caution">
    <text evidence="2">The sequence shown here is derived from an EMBL/GenBank/DDBJ whole genome shotgun (WGS) entry which is preliminary data.</text>
</comment>
<gene>
    <name evidence="2" type="ORF">AG4045_002066</name>
</gene>
<evidence type="ECO:0000313" key="2">
    <source>
        <dbReference type="EMBL" id="KAF1001623.1"/>
    </source>
</evidence>
<accession>A0A6L5B8E6</accession>
<organism evidence="2 3">
    <name type="scientific">Apium graveolens</name>
    <name type="common">Celery</name>
    <dbReference type="NCBI Taxonomy" id="4045"/>
    <lineage>
        <taxon>Eukaryota</taxon>
        <taxon>Viridiplantae</taxon>
        <taxon>Streptophyta</taxon>
        <taxon>Embryophyta</taxon>
        <taxon>Tracheophyta</taxon>
        <taxon>Spermatophyta</taxon>
        <taxon>Magnoliopsida</taxon>
        <taxon>eudicotyledons</taxon>
        <taxon>Gunneridae</taxon>
        <taxon>Pentapetalae</taxon>
        <taxon>asterids</taxon>
        <taxon>campanulids</taxon>
        <taxon>Apiales</taxon>
        <taxon>Apiaceae</taxon>
        <taxon>Apioideae</taxon>
        <taxon>apioid superclade</taxon>
        <taxon>Apieae</taxon>
        <taxon>Apium</taxon>
    </lineage>
</organism>
<keyword evidence="3" id="KW-1185">Reference proteome</keyword>
<proteinExistence type="predicted"/>
<feature type="region of interest" description="Disordered" evidence="1">
    <location>
        <begin position="1"/>
        <end position="30"/>
    </location>
</feature>
<dbReference type="AlphaFoldDB" id="A0A6L5B8E6"/>